<dbReference type="PRINTS" id="PR00412">
    <property type="entry name" value="EPOXHYDRLASE"/>
</dbReference>
<keyword evidence="4" id="KW-1185">Reference proteome</keyword>
<dbReference type="InterPro" id="IPR029058">
    <property type="entry name" value="AB_hydrolase_fold"/>
</dbReference>
<name>A0A238VBF5_9BACT</name>
<organism evidence="3 4">
    <name type="scientific">Hymenobacter mucosus</name>
    <dbReference type="NCBI Taxonomy" id="1411120"/>
    <lineage>
        <taxon>Bacteria</taxon>
        <taxon>Pseudomonadati</taxon>
        <taxon>Bacteroidota</taxon>
        <taxon>Cytophagia</taxon>
        <taxon>Cytophagales</taxon>
        <taxon>Hymenobacteraceae</taxon>
        <taxon>Hymenobacter</taxon>
    </lineage>
</organism>
<proteinExistence type="predicted"/>
<keyword evidence="1" id="KW-0378">Hydrolase</keyword>
<accession>A0A238VBF5</accession>
<dbReference type="InterPro" id="IPR000073">
    <property type="entry name" value="AB_hydrolase_1"/>
</dbReference>
<protein>
    <submittedName>
        <fullName evidence="3">Pimeloyl-ACP methyl ester carboxylesterase</fullName>
    </submittedName>
</protein>
<reference evidence="4" key="1">
    <citation type="submission" date="2017-06" db="EMBL/GenBank/DDBJ databases">
        <authorList>
            <person name="Varghese N."/>
            <person name="Submissions S."/>
        </authorList>
    </citation>
    <scope>NUCLEOTIDE SEQUENCE [LARGE SCALE GENOMIC DNA]</scope>
    <source>
        <strain evidence="4">DSM 28041</strain>
    </source>
</reference>
<sequence length="324" mass="36241">MHTPIAVANGILGAQPSAPTPAEALGLYSDEELVKKLPGFTNHYVTVNDIHLHYVEGGSGEPLICLPGWPQTWWSYHPVAAQLAEHYRIIILDIRGMGSSEKPAAGYDKKTMAQDVYALTQLLGLSRVALLGHDIGGMVALSFAFNYPDATDKVILLDGSHPTEGMRYMTMLPAPGTFEAKMNGDNPYMWWMAFNQIKELPEQLLAGRFRYLLDWLFGYVMIDERHMTEFDREVYAASYNHPDSIRAATGWYQAFNQDIADANTYSRLTMPVLGIASYVAYNHMSMGLPHIAENVQVIGLQDSGHYMFEEKPAQVLEAVFNFLQ</sequence>
<dbReference type="Gene3D" id="3.40.50.1820">
    <property type="entry name" value="alpha/beta hydrolase"/>
    <property type="match status" value="1"/>
</dbReference>
<dbReference type="EMBL" id="FZNS01000001">
    <property type="protein sequence ID" value="SNR30869.1"/>
    <property type="molecule type" value="Genomic_DNA"/>
</dbReference>
<gene>
    <name evidence="3" type="ORF">SAMN06269173_101317</name>
</gene>
<evidence type="ECO:0000256" key="1">
    <source>
        <dbReference type="ARBA" id="ARBA00022801"/>
    </source>
</evidence>
<dbReference type="RefSeq" id="WP_089331434.1">
    <property type="nucleotide sequence ID" value="NZ_FZNS01000001.1"/>
</dbReference>
<dbReference type="Proteomes" id="UP000198310">
    <property type="component" value="Unassembled WGS sequence"/>
</dbReference>
<feature type="domain" description="AB hydrolase-1" evidence="2">
    <location>
        <begin position="62"/>
        <end position="193"/>
    </location>
</feature>
<evidence type="ECO:0000313" key="3">
    <source>
        <dbReference type="EMBL" id="SNR30869.1"/>
    </source>
</evidence>
<dbReference type="AlphaFoldDB" id="A0A238VBF5"/>
<dbReference type="GO" id="GO:0016787">
    <property type="term" value="F:hydrolase activity"/>
    <property type="evidence" value="ECO:0007669"/>
    <property type="project" value="UniProtKB-KW"/>
</dbReference>
<dbReference type="InterPro" id="IPR000639">
    <property type="entry name" value="Epox_hydrolase-like"/>
</dbReference>
<evidence type="ECO:0000259" key="2">
    <source>
        <dbReference type="Pfam" id="PF00561"/>
    </source>
</evidence>
<evidence type="ECO:0000313" key="4">
    <source>
        <dbReference type="Proteomes" id="UP000198310"/>
    </source>
</evidence>
<dbReference type="PRINTS" id="PR00111">
    <property type="entry name" value="ABHYDROLASE"/>
</dbReference>
<dbReference type="SUPFAM" id="SSF53474">
    <property type="entry name" value="alpha/beta-Hydrolases"/>
    <property type="match status" value="1"/>
</dbReference>
<dbReference type="Pfam" id="PF00561">
    <property type="entry name" value="Abhydrolase_1"/>
    <property type="match status" value="1"/>
</dbReference>
<dbReference type="PANTHER" id="PTHR43329">
    <property type="entry name" value="EPOXIDE HYDROLASE"/>
    <property type="match status" value="1"/>
</dbReference>